<gene>
    <name evidence="3" type="ORF">ACIB24_22190</name>
</gene>
<evidence type="ECO:0000313" key="3">
    <source>
        <dbReference type="EMBL" id="MFI7589789.1"/>
    </source>
</evidence>
<dbReference type="InterPro" id="IPR000873">
    <property type="entry name" value="AMP-dep_synth/lig_dom"/>
</dbReference>
<dbReference type="SUPFAM" id="SSF56801">
    <property type="entry name" value="Acetyl-CoA synthetase-like"/>
    <property type="match status" value="1"/>
</dbReference>
<dbReference type="PROSITE" id="PS00455">
    <property type="entry name" value="AMP_BINDING"/>
    <property type="match status" value="1"/>
</dbReference>
<sequence>MVLNVADLFEHAVDTAPDRTALVCGPRRLTFAELEARSNRLAHHLAAQGIGTGDHVAIYSTNSTEVVETMLALYKLRAVAINVNFRYTESELLYILDNADVVGLLHQRGTSARVAAVLPKAPKVRHVLVVEDGTADDGTAAGYGAVEYESALAGQSPERDFGPRDPGDRYLLYTGGTTGRPKGVMWRHEDVWRVLGGGTDFVTGEPLTDEWQQARDGNNGPLVRMCPAPLMHGQAQWAMFGSLLATHTVVLMPKFDARELWETVQAEKVQVIALIGDAMARPMIEVYQEGDYDASSVVAISNTAALISPAVKQAFIETFPNTFLTDAIGSSETGFNGIGMIADTSDDARGPRVKGHAALIIVDEENRPLQPGSGTIGRLARGGNLPLGYYKDPEKTARLFIEVDGQRYTVPGDLAVYEDDGTITLLGRGDQCINTAGEKVFPEEVEGIVKSHPGVFDALVVGVPDERLGARVGALVQWREEAEPDLDSLIAFAREHLAGYKIPRSYWYVDEIVRTPAGKPDYGTARTYAAEHPTSAEVAVTAGTVGAKGA</sequence>
<organism evidence="3 4">
    <name type="scientific">Spongisporangium articulatum</name>
    <dbReference type="NCBI Taxonomy" id="3362603"/>
    <lineage>
        <taxon>Bacteria</taxon>
        <taxon>Bacillati</taxon>
        <taxon>Actinomycetota</taxon>
        <taxon>Actinomycetes</taxon>
        <taxon>Kineosporiales</taxon>
        <taxon>Kineosporiaceae</taxon>
        <taxon>Spongisporangium</taxon>
    </lineage>
</organism>
<name>A0ABW8ATS6_9ACTN</name>
<dbReference type="Gene3D" id="3.30.300.30">
    <property type="match status" value="1"/>
</dbReference>
<dbReference type="Pfam" id="PF00501">
    <property type="entry name" value="AMP-binding"/>
    <property type="match status" value="1"/>
</dbReference>
<dbReference type="InterPro" id="IPR050237">
    <property type="entry name" value="ATP-dep_AMP-bd_enzyme"/>
</dbReference>
<dbReference type="InterPro" id="IPR020845">
    <property type="entry name" value="AMP-binding_CS"/>
</dbReference>
<proteinExistence type="predicted"/>
<dbReference type="InterPro" id="IPR025110">
    <property type="entry name" value="AMP-bd_C"/>
</dbReference>
<dbReference type="Pfam" id="PF13193">
    <property type="entry name" value="AMP-binding_C"/>
    <property type="match status" value="1"/>
</dbReference>
<dbReference type="InterPro" id="IPR045851">
    <property type="entry name" value="AMP-bd_C_sf"/>
</dbReference>
<evidence type="ECO:0000313" key="4">
    <source>
        <dbReference type="Proteomes" id="UP001612915"/>
    </source>
</evidence>
<feature type="domain" description="AMP-binding enzyme C-terminal" evidence="2">
    <location>
        <begin position="444"/>
        <end position="519"/>
    </location>
</feature>
<comment type="caution">
    <text evidence="3">The sequence shown here is derived from an EMBL/GenBank/DDBJ whole genome shotgun (WGS) entry which is preliminary data.</text>
</comment>
<accession>A0ABW8ATS6</accession>
<dbReference type="Gene3D" id="3.40.50.12780">
    <property type="entry name" value="N-terminal domain of ligase-like"/>
    <property type="match status" value="1"/>
</dbReference>
<dbReference type="EMBL" id="JBITLV010000009">
    <property type="protein sequence ID" value="MFI7589789.1"/>
    <property type="molecule type" value="Genomic_DNA"/>
</dbReference>
<dbReference type="PANTHER" id="PTHR43767">
    <property type="entry name" value="LONG-CHAIN-FATTY-ACID--COA LIGASE"/>
    <property type="match status" value="1"/>
</dbReference>
<keyword evidence="4" id="KW-1185">Reference proteome</keyword>
<dbReference type="Proteomes" id="UP001612915">
    <property type="component" value="Unassembled WGS sequence"/>
</dbReference>
<dbReference type="InterPro" id="IPR042099">
    <property type="entry name" value="ANL_N_sf"/>
</dbReference>
<evidence type="ECO:0000259" key="1">
    <source>
        <dbReference type="Pfam" id="PF00501"/>
    </source>
</evidence>
<protein>
    <submittedName>
        <fullName evidence="3">Acyl-CoA synthetase</fullName>
    </submittedName>
</protein>
<evidence type="ECO:0000259" key="2">
    <source>
        <dbReference type="Pfam" id="PF13193"/>
    </source>
</evidence>
<dbReference type="NCBIfam" id="NF005863">
    <property type="entry name" value="PRK07798.1"/>
    <property type="match status" value="1"/>
</dbReference>
<dbReference type="PANTHER" id="PTHR43767:SF1">
    <property type="entry name" value="NONRIBOSOMAL PEPTIDE SYNTHASE PES1 (EUROFUNG)-RELATED"/>
    <property type="match status" value="1"/>
</dbReference>
<feature type="domain" description="AMP-dependent synthetase/ligase" evidence="1">
    <location>
        <begin position="9"/>
        <end position="390"/>
    </location>
</feature>
<reference evidence="3 4" key="1">
    <citation type="submission" date="2024-10" db="EMBL/GenBank/DDBJ databases">
        <title>The Natural Products Discovery Center: Release of the First 8490 Sequenced Strains for Exploring Actinobacteria Biosynthetic Diversity.</title>
        <authorList>
            <person name="Kalkreuter E."/>
            <person name="Kautsar S.A."/>
            <person name="Yang D."/>
            <person name="Bader C.D."/>
            <person name="Teijaro C.N."/>
            <person name="Fluegel L."/>
            <person name="Davis C.M."/>
            <person name="Simpson J.R."/>
            <person name="Lauterbach L."/>
            <person name="Steele A.D."/>
            <person name="Gui C."/>
            <person name="Meng S."/>
            <person name="Li G."/>
            <person name="Viehrig K."/>
            <person name="Ye F."/>
            <person name="Su P."/>
            <person name="Kiefer A.F."/>
            <person name="Nichols A."/>
            <person name="Cepeda A.J."/>
            <person name="Yan W."/>
            <person name="Fan B."/>
            <person name="Jiang Y."/>
            <person name="Adhikari A."/>
            <person name="Zheng C.-J."/>
            <person name="Schuster L."/>
            <person name="Cowan T.M."/>
            <person name="Smanski M.J."/>
            <person name="Chevrette M.G."/>
            <person name="De Carvalho L.P.S."/>
            <person name="Shen B."/>
        </authorList>
    </citation>
    <scope>NUCLEOTIDE SEQUENCE [LARGE SCALE GENOMIC DNA]</scope>
    <source>
        <strain evidence="3 4">NPDC049639</strain>
    </source>
</reference>
<dbReference type="RefSeq" id="WP_398284389.1">
    <property type="nucleotide sequence ID" value="NZ_JBITLV010000009.1"/>
</dbReference>